<comment type="caution">
    <text evidence="1">The sequence shown here is derived from an EMBL/GenBank/DDBJ whole genome shotgun (WGS) entry which is preliminary data.</text>
</comment>
<dbReference type="AlphaFoldDB" id="A0A9D3Y808"/>
<keyword evidence="2" id="KW-1185">Reference proteome</keyword>
<gene>
    <name evidence="1" type="ORF">DPMN_081099</name>
</gene>
<reference evidence="1" key="1">
    <citation type="journal article" date="2019" name="bioRxiv">
        <title>The Genome of the Zebra Mussel, Dreissena polymorpha: A Resource for Invasive Species Research.</title>
        <authorList>
            <person name="McCartney M.A."/>
            <person name="Auch B."/>
            <person name="Kono T."/>
            <person name="Mallez S."/>
            <person name="Zhang Y."/>
            <person name="Obille A."/>
            <person name="Becker A."/>
            <person name="Abrahante J.E."/>
            <person name="Garbe J."/>
            <person name="Badalamenti J.P."/>
            <person name="Herman A."/>
            <person name="Mangelson H."/>
            <person name="Liachko I."/>
            <person name="Sullivan S."/>
            <person name="Sone E.D."/>
            <person name="Koren S."/>
            <person name="Silverstein K.A.T."/>
            <person name="Beckman K.B."/>
            <person name="Gohl D.M."/>
        </authorList>
    </citation>
    <scope>NUCLEOTIDE SEQUENCE</scope>
    <source>
        <strain evidence="1">Duluth1</strain>
        <tissue evidence="1">Whole animal</tissue>
    </source>
</reference>
<dbReference type="Proteomes" id="UP000828390">
    <property type="component" value="Unassembled WGS sequence"/>
</dbReference>
<sequence length="69" mass="8239">MDGSWLMMLVTDAVTPLYYTHFYVREDLMASRKDWMATENRTVTLERQMTTRNRLGRGIMGWHPRMQPS</sequence>
<protein>
    <submittedName>
        <fullName evidence="1">Uncharacterized protein</fullName>
    </submittedName>
</protein>
<evidence type="ECO:0000313" key="2">
    <source>
        <dbReference type="Proteomes" id="UP000828390"/>
    </source>
</evidence>
<name>A0A9D3Y808_DREPO</name>
<proteinExistence type="predicted"/>
<organism evidence="1 2">
    <name type="scientific">Dreissena polymorpha</name>
    <name type="common">Zebra mussel</name>
    <name type="synonym">Mytilus polymorpha</name>
    <dbReference type="NCBI Taxonomy" id="45954"/>
    <lineage>
        <taxon>Eukaryota</taxon>
        <taxon>Metazoa</taxon>
        <taxon>Spiralia</taxon>
        <taxon>Lophotrochozoa</taxon>
        <taxon>Mollusca</taxon>
        <taxon>Bivalvia</taxon>
        <taxon>Autobranchia</taxon>
        <taxon>Heteroconchia</taxon>
        <taxon>Euheterodonta</taxon>
        <taxon>Imparidentia</taxon>
        <taxon>Neoheterodontei</taxon>
        <taxon>Myida</taxon>
        <taxon>Dreissenoidea</taxon>
        <taxon>Dreissenidae</taxon>
        <taxon>Dreissena</taxon>
    </lineage>
</organism>
<evidence type="ECO:0000313" key="1">
    <source>
        <dbReference type="EMBL" id="KAH3693659.1"/>
    </source>
</evidence>
<reference evidence="1" key="2">
    <citation type="submission" date="2020-11" db="EMBL/GenBank/DDBJ databases">
        <authorList>
            <person name="McCartney M.A."/>
            <person name="Auch B."/>
            <person name="Kono T."/>
            <person name="Mallez S."/>
            <person name="Becker A."/>
            <person name="Gohl D.M."/>
            <person name="Silverstein K.A.T."/>
            <person name="Koren S."/>
            <person name="Bechman K.B."/>
            <person name="Herman A."/>
            <person name="Abrahante J.E."/>
            <person name="Garbe J."/>
        </authorList>
    </citation>
    <scope>NUCLEOTIDE SEQUENCE</scope>
    <source>
        <strain evidence="1">Duluth1</strain>
        <tissue evidence="1">Whole animal</tissue>
    </source>
</reference>
<dbReference type="EMBL" id="JAIWYP010000016">
    <property type="protein sequence ID" value="KAH3693659.1"/>
    <property type="molecule type" value="Genomic_DNA"/>
</dbReference>
<accession>A0A9D3Y808</accession>